<organism evidence="2 3">
    <name type="scientific">[Clostridium] methylpentosum DSM 5476</name>
    <dbReference type="NCBI Taxonomy" id="537013"/>
    <lineage>
        <taxon>Bacteria</taxon>
        <taxon>Bacillati</taxon>
        <taxon>Bacillota</taxon>
        <taxon>Clostridia</taxon>
        <taxon>Eubacteriales</taxon>
        <taxon>Oscillospiraceae</taxon>
        <taxon>Oscillospiraceae incertae sedis</taxon>
    </lineage>
</organism>
<protein>
    <submittedName>
        <fullName evidence="2">Uncharacterized protein</fullName>
    </submittedName>
</protein>
<gene>
    <name evidence="2" type="ORF">CLOSTMETH_02231</name>
</gene>
<evidence type="ECO:0000313" key="2">
    <source>
        <dbReference type="EMBL" id="EEG30133.1"/>
    </source>
</evidence>
<feature type="transmembrane region" description="Helical" evidence="1">
    <location>
        <begin position="198"/>
        <end position="222"/>
    </location>
</feature>
<keyword evidence="1" id="KW-0812">Transmembrane</keyword>
<evidence type="ECO:0000313" key="3">
    <source>
        <dbReference type="Proteomes" id="UP000003340"/>
    </source>
</evidence>
<dbReference type="HOGENOM" id="CLU_102889_0_0_9"/>
<name>C0EEE5_9FIRM</name>
<feature type="transmembrane region" description="Helical" evidence="1">
    <location>
        <begin position="154"/>
        <end position="178"/>
    </location>
</feature>
<comment type="caution">
    <text evidence="2">The sequence shown here is derived from an EMBL/GenBank/DDBJ whole genome shotgun (WGS) entry which is preliminary data.</text>
</comment>
<keyword evidence="3" id="KW-1185">Reference proteome</keyword>
<sequence length="232" mass="26300">MEQLELIPILDTLEHNIRNFRGLESKSGRLCQHLMEIRTKYAAVDTIGEPFQETYDSLVDKGTQLNANYFRTGMDAKQLFETISRYLRYLDAAYGDLSGRTASLTIYYRLFLFCSIFVLLLAPFMVSPFLALIFLVPIFFAMKGIKQRSKLGHTLSLAIGIGGLITSALTLKYAWFVVTDYAATLSDFVAKNGMGEQISQFLMILICILGAILLLLTILFLYHAYKVRDLFI</sequence>
<dbReference type="AlphaFoldDB" id="C0EEE5"/>
<reference evidence="2 3" key="1">
    <citation type="submission" date="2009-01" db="EMBL/GenBank/DDBJ databases">
        <authorList>
            <person name="Fulton L."/>
            <person name="Clifton S."/>
            <person name="Fulton B."/>
            <person name="Xu J."/>
            <person name="Minx P."/>
            <person name="Pepin K.H."/>
            <person name="Johnson M."/>
            <person name="Bhonagiri V."/>
            <person name="Nash W.E."/>
            <person name="Mardis E.R."/>
            <person name="Wilson R.K."/>
        </authorList>
    </citation>
    <scope>NUCLEOTIDE SEQUENCE [LARGE SCALE GENOMIC DNA]</scope>
    <source>
        <strain evidence="2 3">DSM 5476</strain>
    </source>
</reference>
<dbReference type="eggNOG" id="ENOG50309SB">
    <property type="taxonomic scope" value="Bacteria"/>
</dbReference>
<dbReference type="STRING" id="537013.CLOSTMETH_02231"/>
<reference evidence="2 3" key="2">
    <citation type="submission" date="2009-02" db="EMBL/GenBank/DDBJ databases">
        <title>Draft genome sequence of Clostridium methylpentosum (DSM 5476).</title>
        <authorList>
            <person name="Sudarsanam P."/>
            <person name="Ley R."/>
            <person name="Guruge J."/>
            <person name="Turnbaugh P.J."/>
            <person name="Mahowald M."/>
            <person name="Liep D."/>
            <person name="Gordon J."/>
        </authorList>
    </citation>
    <scope>NUCLEOTIDE SEQUENCE [LARGE SCALE GENOMIC DNA]</scope>
    <source>
        <strain evidence="2 3">DSM 5476</strain>
    </source>
</reference>
<dbReference type="EMBL" id="ACEC01000070">
    <property type="protein sequence ID" value="EEG30133.1"/>
    <property type="molecule type" value="Genomic_DNA"/>
</dbReference>
<proteinExistence type="predicted"/>
<keyword evidence="1" id="KW-0472">Membrane</keyword>
<dbReference type="Proteomes" id="UP000003340">
    <property type="component" value="Unassembled WGS sequence"/>
</dbReference>
<evidence type="ECO:0000256" key="1">
    <source>
        <dbReference type="SAM" id="Phobius"/>
    </source>
</evidence>
<feature type="transmembrane region" description="Helical" evidence="1">
    <location>
        <begin position="110"/>
        <end position="142"/>
    </location>
</feature>
<keyword evidence="1" id="KW-1133">Transmembrane helix</keyword>
<accession>C0EEE5</accession>